<feature type="binding site" evidence="9">
    <location>
        <begin position="21"/>
        <end position="28"/>
    </location>
    <ligand>
        <name>ATP</name>
        <dbReference type="ChEBI" id="CHEBI:30616"/>
    </ligand>
</feature>
<dbReference type="GO" id="GO:0016887">
    <property type="term" value="F:ATP hydrolysis activity"/>
    <property type="evidence" value="ECO:0007669"/>
    <property type="project" value="RHEA"/>
</dbReference>
<keyword evidence="3 9" id="KW-0347">Helicase</keyword>
<reference evidence="11 12" key="1">
    <citation type="submission" date="2006-10" db="EMBL/GenBank/DDBJ databases">
        <title>Complete sequence of plasmid pPRO1 of Pelobacter propionicus DSM 2379.</title>
        <authorList>
            <consortium name="US DOE Joint Genome Institute"/>
            <person name="Copeland A."/>
            <person name="Lucas S."/>
            <person name="Lapidus A."/>
            <person name="Barry K."/>
            <person name="Detter J.C."/>
            <person name="Glavina del Rio T."/>
            <person name="Hammon N."/>
            <person name="Israni S."/>
            <person name="Dalin E."/>
            <person name="Tice H."/>
            <person name="Pitluck S."/>
            <person name="Saunders E."/>
            <person name="Brettin T."/>
            <person name="Bruce D."/>
            <person name="Han C."/>
            <person name="Tapia R."/>
            <person name="Schmutz J."/>
            <person name="Larimer F."/>
            <person name="Land M."/>
            <person name="Hauser L."/>
            <person name="Kyrpides N."/>
            <person name="Kim E."/>
            <person name="Lovley D."/>
            <person name="Richardson P."/>
        </authorList>
    </citation>
    <scope>NUCLEOTIDE SEQUENCE [LARGE SCALE GENOMIC DNA]</scope>
    <source>
        <strain evidence="12">DSM 2379 / NBRC 103807 / OttBd1</strain>
        <plasmid evidence="12">Plasmid pPRO1</plasmid>
    </source>
</reference>
<dbReference type="PANTHER" id="PTHR11070">
    <property type="entry name" value="UVRD / RECB / PCRA DNA HELICASE FAMILY MEMBER"/>
    <property type="match status" value="1"/>
</dbReference>
<dbReference type="PANTHER" id="PTHR11070:SF30">
    <property type="entry name" value="F-BOX DNA HELICASE 1"/>
    <property type="match status" value="1"/>
</dbReference>
<dbReference type="GO" id="GO:0000724">
    <property type="term" value="P:double-strand break repair via homologous recombination"/>
    <property type="evidence" value="ECO:0007669"/>
    <property type="project" value="TreeGrafter"/>
</dbReference>
<dbReference type="EC" id="5.6.2.4" evidence="7"/>
<accession>A0R7N9</accession>
<keyword evidence="12" id="KW-1185">Reference proteome</keyword>
<dbReference type="SUPFAM" id="SSF52540">
    <property type="entry name" value="P-loop containing nucleoside triphosphate hydrolases"/>
    <property type="match status" value="1"/>
</dbReference>
<dbReference type="OrthoDB" id="5318045at2"/>
<dbReference type="HOGENOM" id="CLU_023291_1_0_7"/>
<evidence type="ECO:0000259" key="10">
    <source>
        <dbReference type="PROSITE" id="PS51198"/>
    </source>
</evidence>
<dbReference type="GO" id="GO:0005524">
    <property type="term" value="F:ATP binding"/>
    <property type="evidence" value="ECO:0007669"/>
    <property type="project" value="UniProtKB-UniRule"/>
</dbReference>
<keyword evidence="2 9" id="KW-0378">Hydrolase</keyword>
<dbReference type="Proteomes" id="UP000006732">
    <property type="component" value="Plasmid pPRO1"/>
</dbReference>
<protein>
    <recommendedName>
        <fullName evidence="7">DNA 3'-5' helicase</fullName>
        <ecNumber evidence="7">5.6.2.4</ecNumber>
    </recommendedName>
</protein>
<dbReference type="Pfam" id="PF13361">
    <property type="entry name" value="UvrD_C"/>
    <property type="match status" value="1"/>
</dbReference>
<proteinExistence type="predicted"/>
<comment type="catalytic activity">
    <reaction evidence="8">
        <text>ATP + H2O = ADP + phosphate + H(+)</text>
        <dbReference type="Rhea" id="RHEA:13065"/>
        <dbReference type="ChEBI" id="CHEBI:15377"/>
        <dbReference type="ChEBI" id="CHEBI:15378"/>
        <dbReference type="ChEBI" id="CHEBI:30616"/>
        <dbReference type="ChEBI" id="CHEBI:43474"/>
        <dbReference type="ChEBI" id="CHEBI:456216"/>
        <dbReference type="EC" id="5.6.2.4"/>
    </reaction>
</comment>
<evidence type="ECO:0000256" key="4">
    <source>
        <dbReference type="ARBA" id="ARBA00022840"/>
    </source>
</evidence>
<keyword evidence="1 9" id="KW-0547">Nucleotide-binding</keyword>
<evidence type="ECO:0000313" key="12">
    <source>
        <dbReference type="Proteomes" id="UP000006732"/>
    </source>
</evidence>
<dbReference type="InterPro" id="IPR014016">
    <property type="entry name" value="UvrD-like_ATP-bd"/>
</dbReference>
<evidence type="ECO:0000256" key="2">
    <source>
        <dbReference type="ARBA" id="ARBA00022801"/>
    </source>
</evidence>
<evidence type="ECO:0000256" key="1">
    <source>
        <dbReference type="ARBA" id="ARBA00022741"/>
    </source>
</evidence>
<evidence type="ECO:0000256" key="6">
    <source>
        <dbReference type="ARBA" id="ARBA00034617"/>
    </source>
</evidence>
<dbReference type="eggNOG" id="COG0210">
    <property type="taxonomic scope" value="Bacteria"/>
</dbReference>
<gene>
    <name evidence="11" type="ordered locus">Ppro_3757</name>
</gene>
<comment type="catalytic activity">
    <reaction evidence="6">
        <text>Couples ATP hydrolysis with the unwinding of duplex DNA by translocating in the 3'-5' direction.</text>
        <dbReference type="EC" id="5.6.2.4"/>
    </reaction>
</comment>
<evidence type="ECO:0000313" key="11">
    <source>
        <dbReference type="EMBL" id="ABL01347.1"/>
    </source>
</evidence>
<organism evidence="11 12">
    <name type="scientific">Pelobacter propionicus (strain DSM 2379 / NBRC 103807 / OttBd1)</name>
    <dbReference type="NCBI Taxonomy" id="338966"/>
    <lineage>
        <taxon>Bacteria</taxon>
        <taxon>Pseudomonadati</taxon>
        <taxon>Thermodesulfobacteriota</taxon>
        <taxon>Desulfuromonadia</taxon>
        <taxon>Desulfuromonadales</taxon>
        <taxon>Desulfuromonadaceae</taxon>
        <taxon>Pelobacter</taxon>
    </lineage>
</organism>
<dbReference type="GO" id="GO:0031297">
    <property type="term" value="P:replication fork processing"/>
    <property type="evidence" value="ECO:0007669"/>
    <property type="project" value="TreeGrafter"/>
</dbReference>
<dbReference type="GO" id="GO:0003677">
    <property type="term" value="F:DNA binding"/>
    <property type="evidence" value="ECO:0007669"/>
    <property type="project" value="InterPro"/>
</dbReference>
<dbReference type="PROSITE" id="PS51198">
    <property type="entry name" value="UVRD_HELICASE_ATP_BIND"/>
    <property type="match status" value="1"/>
</dbReference>
<dbReference type="RefSeq" id="WP_011733866.1">
    <property type="nucleotide sequence ID" value="NC_008607.1"/>
</dbReference>
<keyword evidence="11" id="KW-0614">Plasmid</keyword>
<feature type="domain" description="UvrD-like helicase ATP-binding" evidence="10">
    <location>
        <begin position="1"/>
        <end position="285"/>
    </location>
</feature>
<geneLocation type="plasmid" evidence="11 12">
    <name>pPRO1</name>
</geneLocation>
<sequence length="501" mass="56315">MRMTEEQKAIVEHHGNARVNACAGSGKTSTCLEYIKARPSANTLYLAFNSTVRAEATRKFKKAGLTNVTVHTSHSLAYQAVVAGKGYQLHQNGSLRPFDVLNWHDPKVKFRDEMDRMLFAKHVCDLMSAYCNSDKTKIFHVDYYGMVKECSNSRSFVGRYLDNIENAVEILLSDMWHGKIPITHESYIKKYHLTCPDLSEFTHILFDEGQDANPVQLSIFLNQTASTKIIVGDSHQSIYGFNGAVDSLSKVNFPLLRLSASFRFGEDIANTAMRALRLKKLLGLSLDGFNIRGLGGDIEVDSHAQAYIARSNIGLLNEAIDVVIEQKKKAAFEGDIKSYSFLSGGASIYDVLNLHLGKPERIRDPFIANFENYEDLKKYQALTKDQDLGLVMSLVERYKGSLFILIKEIKKLAVPKQEAEVIFSTVHRSKGLEYPTVRLCKDLITGKKIMQKLATNKNDPNNKTEISELVEEINMLYVAVTRATKMLLYDFTISVKPNAAQ</sequence>
<dbReference type="InterPro" id="IPR014017">
    <property type="entry name" value="DNA_helicase_UvrD-like_C"/>
</dbReference>
<dbReference type="EMBL" id="CP000483">
    <property type="protein sequence ID" value="ABL01347.1"/>
    <property type="molecule type" value="Genomic_DNA"/>
</dbReference>
<dbReference type="KEGG" id="ppd:Ppro_3757"/>
<name>A0R7N9_PELPD</name>
<dbReference type="InterPro" id="IPR000212">
    <property type="entry name" value="DNA_helicase_UvrD/REP"/>
</dbReference>
<dbReference type="AlphaFoldDB" id="A0R7N9"/>
<keyword evidence="5" id="KW-0413">Isomerase</keyword>
<evidence type="ECO:0000256" key="8">
    <source>
        <dbReference type="ARBA" id="ARBA00048988"/>
    </source>
</evidence>
<dbReference type="InterPro" id="IPR027417">
    <property type="entry name" value="P-loop_NTPase"/>
</dbReference>
<evidence type="ECO:0000256" key="5">
    <source>
        <dbReference type="ARBA" id="ARBA00023235"/>
    </source>
</evidence>
<dbReference type="GO" id="GO:0043138">
    <property type="term" value="F:3'-5' DNA helicase activity"/>
    <property type="evidence" value="ECO:0007669"/>
    <property type="project" value="UniProtKB-EC"/>
</dbReference>
<dbReference type="Gene3D" id="3.40.50.300">
    <property type="entry name" value="P-loop containing nucleotide triphosphate hydrolases"/>
    <property type="match status" value="2"/>
</dbReference>
<evidence type="ECO:0000256" key="9">
    <source>
        <dbReference type="PROSITE-ProRule" id="PRU00560"/>
    </source>
</evidence>
<evidence type="ECO:0000256" key="7">
    <source>
        <dbReference type="ARBA" id="ARBA00034808"/>
    </source>
</evidence>
<dbReference type="Pfam" id="PF00580">
    <property type="entry name" value="UvrD-helicase"/>
    <property type="match status" value="1"/>
</dbReference>
<keyword evidence="4 9" id="KW-0067">ATP-binding</keyword>
<evidence type="ECO:0000256" key="3">
    <source>
        <dbReference type="ARBA" id="ARBA00022806"/>
    </source>
</evidence>